<dbReference type="Proteomes" id="UP001642484">
    <property type="component" value="Unassembled WGS sequence"/>
</dbReference>
<dbReference type="InterPro" id="IPR001313">
    <property type="entry name" value="Pumilio_RNA-bd_rpt"/>
</dbReference>
<reference evidence="5 6" key="1">
    <citation type="submission" date="2024-02" db="EMBL/GenBank/DDBJ databases">
        <authorList>
            <person name="Chen Y."/>
            <person name="Shah S."/>
            <person name="Dougan E. K."/>
            <person name="Thang M."/>
            <person name="Chan C."/>
        </authorList>
    </citation>
    <scope>NUCLEOTIDE SEQUENCE [LARGE SCALE GENOMIC DNA]</scope>
</reference>
<accession>A0ABP0PBX3</accession>
<dbReference type="InterPro" id="IPR033133">
    <property type="entry name" value="PUM-HD"/>
</dbReference>
<evidence type="ECO:0000256" key="1">
    <source>
        <dbReference type="ARBA" id="ARBA00022737"/>
    </source>
</evidence>
<feature type="domain" description="PUM-HD" evidence="4">
    <location>
        <begin position="603"/>
        <end position="960"/>
    </location>
</feature>
<feature type="compositionally biased region" description="Polar residues" evidence="3">
    <location>
        <begin position="966"/>
        <end position="975"/>
    </location>
</feature>
<evidence type="ECO:0000259" key="4">
    <source>
        <dbReference type="PROSITE" id="PS50303"/>
    </source>
</evidence>
<keyword evidence="1" id="KW-0677">Repeat</keyword>
<feature type="repeat" description="Pumilio" evidence="2">
    <location>
        <begin position="852"/>
        <end position="892"/>
    </location>
</feature>
<feature type="repeat" description="Pumilio" evidence="2">
    <location>
        <begin position="704"/>
        <end position="739"/>
    </location>
</feature>
<evidence type="ECO:0000313" key="6">
    <source>
        <dbReference type="Proteomes" id="UP001642484"/>
    </source>
</evidence>
<proteinExistence type="predicted"/>
<dbReference type="SUPFAM" id="SSF48371">
    <property type="entry name" value="ARM repeat"/>
    <property type="match status" value="1"/>
</dbReference>
<organism evidence="5 6">
    <name type="scientific">Durusdinium trenchii</name>
    <dbReference type="NCBI Taxonomy" id="1381693"/>
    <lineage>
        <taxon>Eukaryota</taxon>
        <taxon>Sar</taxon>
        <taxon>Alveolata</taxon>
        <taxon>Dinophyceae</taxon>
        <taxon>Suessiales</taxon>
        <taxon>Symbiodiniaceae</taxon>
        <taxon>Durusdinium</taxon>
    </lineage>
</organism>
<dbReference type="InterPro" id="IPR011989">
    <property type="entry name" value="ARM-like"/>
</dbReference>
<dbReference type="PROSITE" id="PS50302">
    <property type="entry name" value="PUM"/>
    <property type="match status" value="4"/>
</dbReference>
<dbReference type="PROSITE" id="PS50303">
    <property type="entry name" value="PUM_HD"/>
    <property type="match status" value="1"/>
</dbReference>
<gene>
    <name evidence="5" type="ORF">CCMP2556_LOCUS36215</name>
</gene>
<feature type="repeat" description="Pumilio" evidence="2">
    <location>
        <begin position="776"/>
        <end position="812"/>
    </location>
</feature>
<dbReference type="PANTHER" id="PTHR12537:SF12">
    <property type="entry name" value="MATERNAL PROTEIN PUMILIO"/>
    <property type="match status" value="1"/>
</dbReference>
<feature type="region of interest" description="Disordered" evidence="3">
    <location>
        <begin position="955"/>
        <end position="1002"/>
    </location>
</feature>
<dbReference type="PANTHER" id="PTHR12537">
    <property type="entry name" value="RNA BINDING PROTEIN PUMILIO-RELATED"/>
    <property type="match status" value="1"/>
</dbReference>
<sequence length="1002" mass="110541">MEHQTIAPEVTGLGGEDEPTQLWLVAPFRAVQGEYVLQKGRDNWNQPLWRQSKGPSWLFSSPDGFWRFANNDLELAEHLGHIQSSEPHGGKLPHQVAQWQHHDGSAWYDDSAIKVTTSPEDFDARPKGEELSSLWLVAPRYALLQGEYRKQEARTERGQPVWRQVSGEGWIFSSSKGRWNVTDFEDGIASNSSVMATASQHNGEPPYRIEQWQFFCQGSWQLDPNIFVTEKQAEAQRRMAEQQREALKRTDHAPEKVWVICPPKPNLQGEYAKQPARVERGQAVWRQVGGNGILYSNGLGGLWCVATKEADVQKNLGLLQCSTPHYGRPPHEMESWQYADGNSWRVHADLRVTVNRQEGLAALAEQDADAQRRAKAAPKQLWLKAPSRIALEGEYTKVPERLERGQAVWKQHCGPGWIYSTSGGRWFITDREDGISVCTGLIASITPHQNHFPQETEQWQEYVNGVWQPSPAVAVVVDEECLKLRHLSSLSMEDDLQAMSAVPSLKMPNNLWVMSSELSELEASAKPTRSHMSTGLASLSAGYPMPVPASECYLLGRTATFSKLAALGPRVCPSLPPGLENDQMEVLESLKAANLMHLAGLLGTPEYSKPKAAPAPITSGLPLLLSREDVAIGKVVRSQDGAEVVSRLLATDASAPPLVVTSLLPELPYLASHPNGAGVISDLFVACRKARDHGSTTIPAMTRRLQGSLLRLTKDRWGCRVMQAALEEASPEFQQAFASELQGKALKLCQHLHANFVLQKYVELLPSSAGAFILQELTPHALEVAAHVYGCRVLQRLIEHCSKEPELSKLVESLLATVPQIEKLLKDPFGSNVLRALVAHGTDAQVKVIMAAISTNVLKFAKHKHASLVFERCLEASSERSGDFPERDLLVELLLGDGTSRAPLAQILLDRFGNYLAQRMIHCCRGKEEPRVAQLLGRCLPKLQRSPQGRHITMAATKRFGRMPQPSGTVSSTAERSFATDRAQAGGRPPASVGEAGPNSGS</sequence>
<dbReference type="InterPro" id="IPR016024">
    <property type="entry name" value="ARM-type_fold"/>
</dbReference>
<evidence type="ECO:0000256" key="2">
    <source>
        <dbReference type="PROSITE-ProRule" id="PRU00317"/>
    </source>
</evidence>
<dbReference type="Gene3D" id="1.25.10.10">
    <property type="entry name" value="Leucine-rich Repeat Variant"/>
    <property type="match status" value="1"/>
</dbReference>
<dbReference type="SMART" id="SM00025">
    <property type="entry name" value="Pumilio"/>
    <property type="match status" value="6"/>
</dbReference>
<feature type="repeat" description="Pumilio" evidence="2">
    <location>
        <begin position="813"/>
        <end position="851"/>
    </location>
</feature>
<protein>
    <recommendedName>
        <fullName evidence="4">PUM-HD domain-containing protein</fullName>
    </recommendedName>
</protein>
<name>A0ABP0PBX3_9DINO</name>
<keyword evidence="6" id="KW-1185">Reference proteome</keyword>
<dbReference type="EMBL" id="CAXAMN010022895">
    <property type="protein sequence ID" value="CAK9073543.1"/>
    <property type="molecule type" value="Genomic_DNA"/>
</dbReference>
<dbReference type="Pfam" id="PF00806">
    <property type="entry name" value="PUF"/>
    <property type="match status" value="6"/>
</dbReference>
<evidence type="ECO:0000256" key="3">
    <source>
        <dbReference type="SAM" id="MobiDB-lite"/>
    </source>
</evidence>
<comment type="caution">
    <text evidence="5">The sequence shown here is derived from an EMBL/GenBank/DDBJ whole genome shotgun (WGS) entry which is preliminary data.</text>
</comment>
<evidence type="ECO:0000313" key="5">
    <source>
        <dbReference type="EMBL" id="CAK9073543.1"/>
    </source>
</evidence>